<evidence type="ECO:0000313" key="3">
    <source>
        <dbReference type="WBParaSite" id="snap_masked-unitig_36571-processed-gene-0.1-mRNA-1"/>
    </source>
</evidence>
<sequence>RQHLSFDQVRSTELGTRPSELKAETCPTARSSSWTDRLSRRQRPWKRSRACLACEDETPVIMDPTDFTVEVTRPGRHPRRGGGGGGGGSRPESGLLDARRQGDATAGDRSLVHHPVDPVLLSGLSLIASILGSLPSQRHAAPWRIRACEDCEACEIRACEDSACEIRLVKIELVKIRALPAAAAAQRSPFASRQWSECLVYDLMQLGFDPADCRYALAKPAATFSCRFAADQSQSAGRRLSCVLIDDYQDCDVPLAEVCLKVKDFWLDCNQSPACQSESYVKSAACQSDLTVDSLACRSELTCRWQSRLSFRDLEFRWSLEGPREGRCSATLMVNYFNRDLSVGSRLLSPGANLLLNANLTKHMLDLYESAQKRIYQTRKESSAVTYSSHSYYGSGRANRSQPCRLVRVSTAVGSGRRRSRLCAFRLVNRTGCDVHYKVQTRYSFRDDTAAAAAIAVVSAAASAGSSQLASQECREQTQLHCDPDWRGLPRCRKPPSSWTPSTASAGTRAPRLSGTPAGVQLEGWEPCEPICIDRLPRFSAGPAGRLVFNIVRNSTAQKIITLRSALTFTNAVAPSAFHLEPATACRCDSLRRRLRLPRPASRQRALVGRLCRESVDWRRAVKPMERRDALCACRYRGGDDDILDSNAGPTGPDYHLVTSVLRENYPADIVGQSVACRVIRSRRSAKRTTFTLLLDSKRDLLLQLQPGEFPVARSRSEIPCRPGGRLSCLTMHDLNDKQAGLDGQAGEPGQGRAFDHSDHCPNLQQKLHDKTYDDGGPLAAKATSTRPARCVASAPCSPCRRSAARSRRAGASGNGGVAVGGAKAPAAADSGPDGCSWGRRRRRQRSYCSLRLGRSLAASRRRWRSAAASKAATLAGRRWVRHFHPTVPAALCAAAHVETGGTSRCLNWWYSIAGDCGRSRPLQATPTSSPAPPLSAAQNGPVTCWPMLSGTGTGSRLSTPSLAAYQLSVRLAISAFPLAFTLDSRRQGQTAVRPAGRPATPCADAACAWLAASASTSVASFHVLLRSALQPGGAHLATLGAAFPSRRGHGDHRSTFHVIFSDIDNLPLPYRIAIAAGARHLPAALIAAPRLRSVVRPRTPSAALRPGRAGAEAAISTLSISRRPPAPPTI</sequence>
<evidence type="ECO:0000256" key="1">
    <source>
        <dbReference type="SAM" id="MobiDB-lite"/>
    </source>
</evidence>
<dbReference type="Proteomes" id="UP000095280">
    <property type="component" value="Unplaced"/>
</dbReference>
<protein>
    <submittedName>
        <fullName evidence="3">PKD_channel domain-containing protein</fullName>
    </submittedName>
</protein>
<keyword evidence="2" id="KW-1185">Reference proteome</keyword>
<feature type="region of interest" description="Disordered" evidence="1">
    <location>
        <begin position="808"/>
        <end position="840"/>
    </location>
</feature>
<feature type="compositionally biased region" description="Low complexity" evidence="1">
    <location>
        <begin position="495"/>
        <end position="506"/>
    </location>
</feature>
<evidence type="ECO:0000313" key="2">
    <source>
        <dbReference type="Proteomes" id="UP000095280"/>
    </source>
</evidence>
<feature type="region of interest" description="Disordered" evidence="1">
    <location>
        <begin position="70"/>
        <end position="110"/>
    </location>
</feature>
<name>A0A1I8JPB2_9PLAT</name>
<dbReference type="AlphaFoldDB" id="A0A1I8JPB2"/>
<reference evidence="3" key="1">
    <citation type="submission" date="2016-11" db="UniProtKB">
        <authorList>
            <consortium name="WormBaseParasite"/>
        </authorList>
    </citation>
    <scope>IDENTIFICATION</scope>
</reference>
<feature type="compositionally biased region" description="Low complexity" evidence="1">
    <location>
        <begin position="821"/>
        <end position="835"/>
    </location>
</feature>
<dbReference type="WBParaSite" id="snap_masked-unitig_36571-processed-gene-0.1-mRNA-1">
    <property type="protein sequence ID" value="snap_masked-unitig_36571-processed-gene-0.1-mRNA-1"/>
    <property type="gene ID" value="snap_masked-unitig_36571-processed-gene-0.1"/>
</dbReference>
<accession>A0A1I8JPB2</accession>
<feature type="region of interest" description="Disordered" evidence="1">
    <location>
        <begin position="1"/>
        <end position="40"/>
    </location>
</feature>
<feature type="region of interest" description="Disordered" evidence="1">
    <location>
        <begin position="739"/>
        <end position="785"/>
    </location>
</feature>
<proteinExistence type="predicted"/>
<feature type="region of interest" description="Disordered" evidence="1">
    <location>
        <begin position="493"/>
        <end position="513"/>
    </location>
</feature>
<organism evidence="2 3">
    <name type="scientific">Macrostomum lignano</name>
    <dbReference type="NCBI Taxonomy" id="282301"/>
    <lineage>
        <taxon>Eukaryota</taxon>
        <taxon>Metazoa</taxon>
        <taxon>Spiralia</taxon>
        <taxon>Lophotrochozoa</taxon>
        <taxon>Platyhelminthes</taxon>
        <taxon>Rhabditophora</taxon>
        <taxon>Macrostomorpha</taxon>
        <taxon>Macrostomida</taxon>
        <taxon>Macrostomidae</taxon>
        <taxon>Macrostomum</taxon>
    </lineage>
</organism>